<proteinExistence type="predicted"/>
<organism evidence="2">
    <name type="scientific">Schizophyllum commune (strain H4-8 / FGSC 9210)</name>
    <name type="common">Split gill fungus</name>
    <dbReference type="NCBI Taxonomy" id="578458"/>
    <lineage>
        <taxon>Eukaryota</taxon>
        <taxon>Fungi</taxon>
        <taxon>Dikarya</taxon>
        <taxon>Basidiomycota</taxon>
        <taxon>Agaricomycotina</taxon>
        <taxon>Agaricomycetes</taxon>
        <taxon>Agaricomycetidae</taxon>
        <taxon>Agaricales</taxon>
        <taxon>Schizophyllaceae</taxon>
        <taxon>Schizophyllum</taxon>
    </lineage>
</organism>
<evidence type="ECO:0000313" key="1">
    <source>
        <dbReference type="EMBL" id="EFI99108.1"/>
    </source>
</evidence>
<accession>D8PXN6</accession>
<dbReference type="VEuPathDB" id="FungiDB:SCHCODRAFT_02664735"/>
<protein>
    <submittedName>
        <fullName evidence="1">Uncharacterized protein</fullName>
    </submittedName>
</protein>
<dbReference type="InParanoid" id="D8PXN6"/>
<name>D8PXN6_SCHCM</name>
<gene>
    <name evidence="1" type="ORF">SCHCODRAFT_107240</name>
</gene>
<evidence type="ECO:0000313" key="2">
    <source>
        <dbReference type="Proteomes" id="UP000007431"/>
    </source>
</evidence>
<dbReference type="EMBL" id="GL377304">
    <property type="protein sequence ID" value="EFI99108.1"/>
    <property type="molecule type" value="Genomic_DNA"/>
</dbReference>
<dbReference type="AlphaFoldDB" id="D8PXN6"/>
<sequence>MLTVKPSLDDLLNTTFIIVDFGTLNHSLVCPTHRPLCPTVARGTIRGRRHPYRKSIEIVTARVINLLLPTTTSTTSAARTPAELDNDNDPDCMAVALPHPYAPRRPKATLRSSYDAQTAGGMREDSRAINAKIIAIHPASRFSGSLRYLPIDLIPRDLPRPRSAGGMRGAPRMINAEMLVLEVPSAPTDALDKPGRSLRIAEGLD</sequence>
<dbReference type="HOGENOM" id="CLU_1338195_0_0_1"/>
<feature type="non-terminal residue" evidence="1">
    <location>
        <position position="205"/>
    </location>
</feature>
<reference evidence="1 2" key="1">
    <citation type="journal article" date="2010" name="Nat. Biotechnol.">
        <title>Genome sequence of the model mushroom Schizophyllum commune.</title>
        <authorList>
            <person name="Ohm R.A."/>
            <person name="de Jong J.F."/>
            <person name="Lugones L.G."/>
            <person name="Aerts A."/>
            <person name="Kothe E."/>
            <person name="Stajich J.E."/>
            <person name="de Vries R.P."/>
            <person name="Record E."/>
            <person name="Levasseur A."/>
            <person name="Baker S.E."/>
            <person name="Bartholomew K.A."/>
            <person name="Coutinho P.M."/>
            <person name="Erdmann S."/>
            <person name="Fowler T.J."/>
            <person name="Gathman A.C."/>
            <person name="Lombard V."/>
            <person name="Henrissat B."/>
            <person name="Knabe N."/>
            <person name="Kuees U."/>
            <person name="Lilly W.W."/>
            <person name="Lindquist E."/>
            <person name="Lucas S."/>
            <person name="Magnuson J.K."/>
            <person name="Piumi F."/>
            <person name="Raudaskoski M."/>
            <person name="Salamov A."/>
            <person name="Schmutz J."/>
            <person name="Schwarze F.W.M.R."/>
            <person name="vanKuyk P.A."/>
            <person name="Horton J.S."/>
            <person name="Grigoriev I.V."/>
            <person name="Woesten H.A.B."/>
        </authorList>
    </citation>
    <scope>NUCLEOTIDE SEQUENCE [LARGE SCALE GENOMIC DNA]</scope>
    <source>
        <strain evidence="2">H4-8 / FGSC 9210</strain>
    </source>
</reference>
<dbReference type="Proteomes" id="UP000007431">
    <property type="component" value="Unassembled WGS sequence"/>
</dbReference>
<keyword evidence="2" id="KW-1185">Reference proteome</keyword>